<protein>
    <recommendedName>
        <fullName evidence="3">MarR family transcriptional regulator</fullName>
    </recommendedName>
</protein>
<sequence>MKPVDLENEVLLALRRAAGDTLTIAHLHRRLSSAAGEGPIWRQVASTCTRLERLGFIYIAAEEKVGDAWHPAYALTEAGRAAAHAARIQRHNASREVKA</sequence>
<keyword evidence="2" id="KW-1185">Reference proteome</keyword>
<evidence type="ECO:0008006" key="3">
    <source>
        <dbReference type="Google" id="ProtNLM"/>
    </source>
</evidence>
<gene>
    <name evidence="1" type="ORF">EKG36_13210</name>
</gene>
<dbReference type="AlphaFoldDB" id="A0A431V1G7"/>
<reference evidence="1 2" key="1">
    <citation type="submission" date="2018-12" db="EMBL/GenBank/DDBJ databases">
        <authorList>
            <person name="Yu L."/>
        </authorList>
    </citation>
    <scope>NUCLEOTIDE SEQUENCE [LARGE SCALE GENOMIC DNA]</scope>
    <source>
        <strain evidence="1 2">11S</strain>
    </source>
</reference>
<dbReference type="OrthoDB" id="6171948at2"/>
<evidence type="ECO:0000313" key="1">
    <source>
        <dbReference type="EMBL" id="RTR01961.1"/>
    </source>
</evidence>
<evidence type="ECO:0000313" key="2">
    <source>
        <dbReference type="Proteomes" id="UP000267400"/>
    </source>
</evidence>
<dbReference type="InterPro" id="IPR036390">
    <property type="entry name" value="WH_DNA-bd_sf"/>
</dbReference>
<dbReference type="SUPFAM" id="SSF46785">
    <property type="entry name" value="Winged helix' DNA-binding domain"/>
    <property type="match status" value="1"/>
</dbReference>
<dbReference type="RefSeq" id="WP_126484841.1">
    <property type="nucleotide sequence ID" value="NZ_RXNS01000012.1"/>
</dbReference>
<name>A0A431V1G7_9GAMM</name>
<organism evidence="1 2">
    <name type="scientific">Halomonas nitroreducens</name>
    <dbReference type="NCBI Taxonomy" id="447425"/>
    <lineage>
        <taxon>Bacteria</taxon>
        <taxon>Pseudomonadati</taxon>
        <taxon>Pseudomonadota</taxon>
        <taxon>Gammaproteobacteria</taxon>
        <taxon>Oceanospirillales</taxon>
        <taxon>Halomonadaceae</taxon>
        <taxon>Halomonas</taxon>
    </lineage>
</organism>
<proteinExistence type="predicted"/>
<comment type="caution">
    <text evidence="1">The sequence shown here is derived from an EMBL/GenBank/DDBJ whole genome shotgun (WGS) entry which is preliminary data.</text>
</comment>
<accession>A0A431V1G7</accession>
<dbReference type="EMBL" id="RXNS01000012">
    <property type="protein sequence ID" value="RTR01961.1"/>
    <property type="molecule type" value="Genomic_DNA"/>
</dbReference>
<dbReference type="Proteomes" id="UP000267400">
    <property type="component" value="Unassembled WGS sequence"/>
</dbReference>